<keyword evidence="1" id="KW-1133">Transmembrane helix</keyword>
<dbReference type="EMBL" id="CP060715">
    <property type="protein sequence ID" value="QNN61527.1"/>
    <property type="molecule type" value="Genomic_DNA"/>
</dbReference>
<protein>
    <recommendedName>
        <fullName evidence="4">DUF2846 domain-containing protein</fullName>
    </recommendedName>
</protein>
<keyword evidence="3" id="KW-1185">Reference proteome</keyword>
<feature type="transmembrane region" description="Helical" evidence="1">
    <location>
        <begin position="105"/>
        <end position="123"/>
    </location>
</feature>
<dbReference type="Proteomes" id="UP000515928">
    <property type="component" value="Chromosome"/>
</dbReference>
<reference evidence="2 3" key="1">
    <citation type="submission" date="2020-08" db="EMBL/GenBank/DDBJ databases">
        <title>Genome sequence of Erysipelothrix inopinata DSM 15511T.</title>
        <authorList>
            <person name="Hyun D.-W."/>
            <person name="Bae J.-W."/>
        </authorList>
    </citation>
    <scope>NUCLEOTIDE SEQUENCE [LARGE SCALE GENOMIC DNA]</scope>
    <source>
        <strain evidence="2 3">DSM 15511</strain>
    </source>
</reference>
<dbReference type="AlphaFoldDB" id="A0A7G9S102"/>
<evidence type="ECO:0000313" key="2">
    <source>
        <dbReference type="EMBL" id="QNN61527.1"/>
    </source>
</evidence>
<sequence>MAQITVNRSKNFIGMARDYKIYLNDQEVGRVKNNSTTTIQVEPGKYEMRVGISKLNGMSNSIEVHVNENDDLAFITKMSKVMIMSYACVFLGGGLMGLSSGTRRIPMIIIGLVLAVCGLFMTFRHNIVLQQTV</sequence>
<accession>A0A7G9S102</accession>
<organism evidence="2 3">
    <name type="scientific">Erysipelothrix inopinata</name>
    <dbReference type="NCBI Taxonomy" id="225084"/>
    <lineage>
        <taxon>Bacteria</taxon>
        <taxon>Bacillati</taxon>
        <taxon>Bacillota</taxon>
        <taxon>Erysipelotrichia</taxon>
        <taxon>Erysipelotrichales</taxon>
        <taxon>Erysipelotrichaceae</taxon>
        <taxon>Erysipelothrix</taxon>
    </lineage>
</organism>
<evidence type="ECO:0008006" key="4">
    <source>
        <dbReference type="Google" id="ProtNLM"/>
    </source>
</evidence>
<keyword evidence="1" id="KW-0472">Membrane</keyword>
<evidence type="ECO:0000256" key="1">
    <source>
        <dbReference type="SAM" id="Phobius"/>
    </source>
</evidence>
<feature type="transmembrane region" description="Helical" evidence="1">
    <location>
        <begin position="81"/>
        <end position="99"/>
    </location>
</feature>
<dbReference type="RefSeq" id="WP_187534726.1">
    <property type="nucleotide sequence ID" value="NZ_CBCSHU010000027.1"/>
</dbReference>
<gene>
    <name evidence="2" type="ORF">H9L01_04010</name>
</gene>
<proteinExistence type="predicted"/>
<name>A0A7G9S102_9FIRM</name>
<dbReference type="KEGG" id="eio:H9L01_04010"/>
<evidence type="ECO:0000313" key="3">
    <source>
        <dbReference type="Proteomes" id="UP000515928"/>
    </source>
</evidence>
<keyword evidence="1" id="KW-0812">Transmembrane</keyword>